<name>A0A1U9KV56_9PROT</name>
<evidence type="ECO:0000313" key="10">
    <source>
        <dbReference type="EMBL" id="AQS89577.1"/>
    </source>
</evidence>
<dbReference type="SUPFAM" id="SSF82866">
    <property type="entry name" value="Multidrug efflux transporter AcrB transmembrane domain"/>
    <property type="match status" value="2"/>
</dbReference>
<dbReference type="GO" id="GO:0042910">
    <property type="term" value="F:xenobiotic transmembrane transporter activity"/>
    <property type="evidence" value="ECO:0007669"/>
    <property type="project" value="TreeGrafter"/>
</dbReference>
<keyword evidence="5 9" id="KW-0997">Cell inner membrane</keyword>
<evidence type="ECO:0000256" key="1">
    <source>
        <dbReference type="ARBA" id="ARBA00004429"/>
    </source>
</evidence>
<feature type="transmembrane region" description="Helical" evidence="9">
    <location>
        <begin position="995"/>
        <end position="1027"/>
    </location>
</feature>
<keyword evidence="11" id="KW-1185">Reference proteome</keyword>
<dbReference type="PANTHER" id="PTHR32063:SF13">
    <property type="entry name" value="MULTIDRUG EFFLUX PUMP SUBUNIT ACRB-RELATED"/>
    <property type="match status" value="1"/>
</dbReference>
<dbReference type="GO" id="GO:0005886">
    <property type="term" value="C:plasma membrane"/>
    <property type="evidence" value="ECO:0007669"/>
    <property type="project" value="UniProtKB-SubCell"/>
</dbReference>
<dbReference type="Proteomes" id="UP000188604">
    <property type="component" value="Chromosome"/>
</dbReference>
<dbReference type="SUPFAM" id="SSF82693">
    <property type="entry name" value="Multidrug efflux transporter AcrB pore domain, PN1, PN2, PC1 and PC2 subdomains"/>
    <property type="match status" value="4"/>
</dbReference>
<feature type="transmembrane region" description="Helical" evidence="9">
    <location>
        <begin position="340"/>
        <end position="359"/>
    </location>
</feature>
<sequence length="1051" mass="114166">MSRFFIDRPVFAWVIGLIIMLLGAVCIVRLPIAQYPSIAPPQIAITVTDPGASADTVNNTVVRPILQQMSGLDHLEYLSAQSYANGYMEIDLTFAQGTNPDIAQVQVQNKLQLAEARLPTEVTAQGLNVVKAVKNFMMVVAFISTDGSMSGQDITDYVASNISDPLSRVTGVGDHTLFGSEYAMRIWLDPSKLYKYSLTVPDVQNAIAAQNIQVSAGELGGLPAKKGIGFDATIIGPTRFSKIDEFRNILLKVQQDGSQVRVRDVARVELGAQAYSQSSFYNNLPAAGLALKLAPGSNQLKTEAAVRAELTELQKFFPPGLKMVYPLDTEPFIVMSIEDVVKTLLEAIALVFLVMLVFLQNFRATLIPTIAVPVVLMGTFGILAALGFTINTLTMLAMVLAVGLLVDDAIVVVENVERVMTQDHLSPREAARKSMDEISGALIGIVLVLSAVFLPMAAFGGSTGVIYRQFAVTIVAAMWLSVVVALIMTPALCATMLKPTDHAKDKGLAGWFNRNFDRMTESYLGGVRRLLRVRVVTLLAFALLTAAAVFLFLRVPGGFLPDEDQGLIFGQVTMPPGATNEQTAAVNRRITDYTLKNYGHDVTSIFCMNGFNFAGQGQSAGAFFIKMKDWSVRPNYAQSTMAIANKIMMHFWMDPAAMIFAINPPAVLELGNATGFDVELEDRGHVGHEKLLEARNMILGMASKDPLLLAVRPNGMEDAPQYHLDIDRAKANAQGITNADINTTLQGALGSIYVNQFLRNDRVKQVYIQGEADSRMVPDDLNKWYLRNAAGSMVPLNTFVQGDWIVGPQKVEDYNGQNSYEILGQPAASASSGQAMDEMRKILSHLPDGIGYEWTGLSYEQVASGGSTGPLYILAMIVILFCLAALYESWAIPFSVLLVLPLGVLGAIIATFTRGLANDVYFQVGLLTTVGLSVKNAILIVEFAKAFFEAGDSLEEAVMKAGRERLRPILMTSIAFVFGTFPLAIATGAGSSARVAIGTCVVGGLLSATVLAVYFVPVFFVVVLRLFRVTRVRDRVDPYEERNMRAREGNV</sequence>
<dbReference type="Gene3D" id="3.30.70.1440">
    <property type="entry name" value="Multidrug efflux transporter AcrB pore domain"/>
    <property type="match status" value="1"/>
</dbReference>
<proteinExistence type="inferred from homology"/>
<dbReference type="GO" id="GO:0009636">
    <property type="term" value="P:response to toxic substance"/>
    <property type="evidence" value="ECO:0007669"/>
    <property type="project" value="UniProtKB-ARBA"/>
</dbReference>
<evidence type="ECO:0000256" key="5">
    <source>
        <dbReference type="ARBA" id="ARBA00022519"/>
    </source>
</evidence>
<keyword evidence="8 9" id="KW-0472">Membrane</keyword>
<evidence type="ECO:0000256" key="8">
    <source>
        <dbReference type="ARBA" id="ARBA00023136"/>
    </source>
</evidence>
<dbReference type="OrthoDB" id="9806532at2"/>
<dbReference type="NCBIfam" id="TIGR00915">
    <property type="entry name" value="2A0602"/>
    <property type="match status" value="1"/>
</dbReference>
<comment type="caution">
    <text evidence="9">Lacks conserved residue(s) required for the propagation of feature annotation.</text>
</comment>
<dbReference type="InterPro" id="IPR027463">
    <property type="entry name" value="AcrB_DN_DC_subdom"/>
</dbReference>
<evidence type="ECO:0000256" key="6">
    <source>
        <dbReference type="ARBA" id="ARBA00022692"/>
    </source>
</evidence>
<feature type="transmembrane region" description="Helical" evidence="9">
    <location>
        <begin position="969"/>
        <end position="989"/>
    </location>
</feature>
<dbReference type="NCBIfam" id="NF000282">
    <property type="entry name" value="RND_permease_1"/>
    <property type="match status" value="1"/>
</dbReference>
<dbReference type="Gene3D" id="3.30.70.1320">
    <property type="entry name" value="Multidrug efflux transporter AcrB pore domain like"/>
    <property type="match status" value="1"/>
</dbReference>
<dbReference type="FunFam" id="1.20.1640.10:FF:000001">
    <property type="entry name" value="Efflux pump membrane transporter"/>
    <property type="match status" value="1"/>
</dbReference>
<gene>
    <name evidence="10" type="ORF">A0U93_14495</name>
</gene>
<evidence type="ECO:0000256" key="9">
    <source>
        <dbReference type="RuleBase" id="RU364070"/>
    </source>
</evidence>
<dbReference type="KEGG" id="nch:A0U93_14495"/>
<feature type="transmembrane region" description="Helical" evidence="9">
    <location>
        <begin position="366"/>
        <end position="390"/>
    </location>
</feature>
<dbReference type="Gene3D" id="1.20.1640.10">
    <property type="entry name" value="Multidrug efflux transporter AcrB transmembrane domain"/>
    <property type="match status" value="2"/>
</dbReference>
<evidence type="ECO:0000256" key="3">
    <source>
        <dbReference type="ARBA" id="ARBA00022448"/>
    </source>
</evidence>
<dbReference type="RefSeq" id="WP_077808583.1">
    <property type="nucleotide sequence ID" value="NZ_BJXS01000001.1"/>
</dbReference>
<protein>
    <recommendedName>
        <fullName evidence="9">Efflux pump membrane transporter</fullName>
    </recommendedName>
</protein>
<feature type="transmembrane region" description="Helical" evidence="9">
    <location>
        <begin position="438"/>
        <end position="458"/>
    </location>
</feature>
<keyword evidence="4" id="KW-1003">Cell membrane</keyword>
<comment type="similarity">
    <text evidence="2 9">Belongs to the resistance-nodulation-cell division (RND) (TC 2.A.6) family.</text>
</comment>
<reference evidence="10 11" key="1">
    <citation type="submission" date="2016-03" db="EMBL/GenBank/DDBJ databases">
        <title>Acetic acid bacteria sequencing.</title>
        <authorList>
            <person name="Brandt J."/>
            <person name="Jakob F."/>
            <person name="Vogel R.F."/>
        </authorList>
    </citation>
    <scope>NUCLEOTIDE SEQUENCE [LARGE SCALE GENOMIC DNA]</scope>
    <source>
        <strain evidence="10 11">NBRC 101099</strain>
    </source>
</reference>
<feature type="transmembrane region" description="Helical" evidence="9">
    <location>
        <begin position="894"/>
        <end position="912"/>
    </location>
</feature>
<dbReference type="Pfam" id="PF00873">
    <property type="entry name" value="ACR_tran"/>
    <property type="match status" value="1"/>
</dbReference>
<dbReference type="SUPFAM" id="SSF82714">
    <property type="entry name" value="Multidrug efflux transporter AcrB TolC docking domain, DN and DC subdomains"/>
    <property type="match status" value="2"/>
</dbReference>
<feature type="transmembrane region" description="Helical" evidence="9">
    <location>
        <begin position="470"/>
        <end position="497"/>
    </location>
</feature>
<dbReference type="Gene3D" id="3.30.2090.10">
    <property type="entry name" value="Multidrug efflux transporter AcrB TolC docking domain, DN and DC subdomains"/>
    <property type="match status" value="2"/>
</dbReference>
<accession>A0A1U9KV56</accession>
<keyword evidence="6 9" id="KW-0812">Transmembrane</keyword>
<keyword evidence="7 9" id="KW-1133">Transmembrane helix</keyword>
<evidence type="ECO:0000256" key="2">
    <source>
        <dbReference type="ARBA" id="ARBA00010942"/>
    </source>
</evidence>
<dbReference type="InterPro" id="IPR001036">
    <property type="entry name" value="Acrflvin-R"/>
</dbReference>
<organism evidence="10 11">
    <name type="scientific">Neoasaia chiangmaiensis</name>
    <dbReference type="NCBI Taxonomy" id="320497"/>
    <lineage>
        <taxon>Bacteria</taxon>
        <taxon>Pseudomonadati</taxon>
        <taxon>Pseudomonadota</taxon>
        <taxon>Alphaproteobacteria</taxon>
        <taxon>Acetobacterales</taxon>
        <taxon>Acetobacteraceae</taxon>
        <taxon>Neoasaia</taxon>
    </lineage>
</organism>
<dbReference type="InterPro" id="IPR004764">
    <property type="entry name" value="MdtF-like"/>
</dbReference>
<dbReference type="STRING" id="320497.A0U93_14495"/>
<feature type="transmembrane region" description="Helical" evidence="9">
    <location>
        <begin position="535"/>
        <end position="553"/>
    </location>
</feature>
<dbReference type="GO" id="GO:0015562">
    <property type="term" value="F:efflux transmembrane transporter activity"/>
    <property type="evidence" value="ECO:0007669"/>
    <property type="project" value="InterPro"/>
</dbReference>
<dbReference type="AlphaFoldDB" id="A0A1U9KV56"/>
<comment type="subcellular location">
    <subcellularLocation>
        <location evidence="1 9">Cell inner membrane</location>
        <topology evidence="1 9">Multi-pass membrane protein</topology>
    </subcellularLocation>
</comment>
<dbReference type="PANTHER" id="PTHR32063">
    <property type="match status" value="1"/>
</dbReference>
<feature type="transmembrane region" description="Helical" evidence="9">
    <location>
        <begin position="924"/>
        <end position="948"/>
    </location>
</feature>
<evidence type="ECO:0000256" key="7">
    <source>
        <dbReference type="ARBA" id="ARBA00022989"/>
    </source>
</evidence>
<keyword evidence="3 9" id="KW-0813">Transport</keyword>
<dbReference type="PRINTS" id="PR00702">
    <property type="entry name" value="ACRIFLAVINRP"/>
</dbReference>
<feature type="transmembrane region" description="Helical" evidence="9">
    <location>
        <begin position="869"/>
        <end position="887"/>
    </location>
</feature>
<evidence type="ECO:0000313" key="11">
    <source>
        <dbReference type="Proteomes" id="UP000188604"/>
    </source>
</evidence>
<dbReference type="Gene3D" id="3.30.70.1430">
    <property type="entry name" value="Multidrug efflux transporter AcrB pore domain"/>
    <property type="match status" value="2"/>
</dbReference>
<dbReference type="EMBL" id="CP014691">
    <property type="protein sequence ID" value="AQS89577.1"/>
    <property type="molecule type" value="Genomic_DNA"/>
</dbReference>
<feature type="transmembrane region" description="Helical" evidence="9">
    <location>
        <begin position="12"/>
        <end position="32"/>
    </location>
</feature>
<evidence type="ECO:0000256" key="4">
    <source>
        <dbReference type="ARBA" id="ARBA00022475"/>
    </source>
</evidence>